<organism evidence="2 3">
    <name type="scientific">Mucilaginibacter pineti</name>
    <dbReference type="NCBI Taxonomy" id="1391627"/>
    <lineage>
        <taxon>Bacteria</taxon>
        <taxon>Pseudomonadati</taxon>
        <taxon>Bacteroidota</taxon>
        <taxon>Sphingobacteriia</taxon>
        <taxon>Sphingobacteriales</taxon>
        <taxon>Sphingobacteriaceae</taxon>
        <taxon>Mucilaginibacter</taxon>
    </lineage>
</organism>
<sequence length="136" mass="15531">MNGRGRTKGRPQKQAEKKTKKIDARFTEDEYEIICEMEKTLGLNKTELIRHRLLNDAGLLMVNAKELIVLLDEVGAEMGRCGNNINQLAKYANILRKRGIPSPVVIERFNILFTQYLKNQQALDASLRRVFRMAGA</sequence>
<dbReference type="Proteomes" id="UP000199072">
    <property type="component" value="Unassembled WGS sequence"/>
</dbReference>
<dbReference type="EMBL" id="FNAI01000010">
    <property type="protein sequence ID" value="SDE84638.1"/>
    <property type="molecule type" value="Genomic_DNA"/>
</dbReference>
<evidence type="ECO:0000313" key="3">
    <source>
        <dbReference type="Proteomes" id="UP000199072"/>
    </source>
</evidence>
<protein>
    <submittedName>
        <fullName evidence="2">Mobilisation protein (MobC)</fullName>
    </submittedName>
</protein>
<reference evidence="2 3" key="1">
    <citation type="submission" date="2016-10" db="EMBL/GenBank/DDBJ databases">
        <authorList>
            <person name="de Groot N.N."/>
        </authorList>
    </citation>
    <scope>NUCLEOTIDE SEQUENCE [LARGE SCALE GENOMIC DNA]</scope>
    <source>
        <strain evidence="2 3">47C3B</strain>
    </source>
</reference>
<keyword evidence="3" id="KW-1185">Reference proteome</keyword>
<gene>
    <name evidence="2" type="ORF">SAMN05216464_11030</name>
</gene>
<feature type="compositionally biased region" description="Basic residues" evidence="1">
    <location>
        <begin position="1"/>
        <end position="11"/>
    </location>
</feature>
<evidence type="ECO:0000313" key="2">
    <source>
        <dbReference type="EMBL" id="SDE84638.1"/>
    </source>
</evidence>
<dbReference type="STRING" id="1391627.SAMN05216464_11030"/>
<dbReference type="Pfam" id="PF21983">
    <property type="entry name" value="NikA-like"/>
    <property type="match status" value="1"/>
</dbReference>
<dbReference type="InterPro" id="IPR053842">
    <property type="entry name" value="NikA-like"/>
</dbReference>
<feature type="region of interest" description="Disordered" evidence="1">
    <location>
        <begin position="1"/>
        <end position="21"/>
    </location>
</feature>
<dbReference type="AlphaFoldDB" id="A0A1G7G920"/>
<proteinExistence type="predicted"/>
<evidence type="ECO:0000256" key="1">
    <source>
        <dbReference type="SAM" id="MobiDB-lite"/>
    </source>
</evidence>
<dbReference type="OrthoDB" id="681025at2"/>
<name>A0A1G7G920_9SPHI</name>
<accession>A0A1G7G920</accession>
<dbReference type="RefSeq" id="WP_091151832.1">
    <property type="nucleotide sequence ID" value="NZ_FNAI01000010.1"/>
</dbReference>